<dbReference type="AlphaFoldDB" id="A0A328C0G6"/>
<accession>A0A328C0G6</accession>
<gene>
    <name evidence="2" type="ORF">DL240_18785</name>
</gene>
<name>A0A328C0G6_9DELT</name>
<sequence length="127" mass="14376">MNPKALATRSAREVLEDHLNLAKGWDFETDLARNFDPDIVLMTTYGLFRGVEGLRQKVRLLQEQLPEGEWTYHTIMVERHLGFLEWSGVGTNGARVEDGADSYLIEDGKIRAMTIHYTVLPGSPSED</sequence>
<organism evidence="2 3">
    <name type="scientific">Lujinxingia litoralis</name>
    <dbReference type="NCBI Taxonomy" id="2211119"/>
    <lineage>
        <taxon>Bacteria</taxon>
        <taxon>Deltaproteobacteria</taxon>
        <taxon>Bradymonadales</taxon>
        <taxon>Lujinxingiaceae</taxon>
        <taxon>Lujinxingia</taxon>
    </lineage>
</organism>
<dbReference type="Pfam" id="PF12680">
    <property type="entry name" value="SnoaL_2"/>
    <property type="match status" value="1"/>
</dbReference>
<protein>
    <submittedName>
        <fullName evidence="2">SnoaL-like polyketide cyclase</fullName>
    </submittedName>
</protein>
<dbReference type="RefSeq" id="WP_111731437.1">
    <property type="nucleotide sequence ID" value="NZ_QHKO01000015.1"/>
</dbReference>
<comment type="caution">
    <text evidence="2">The sequence shown here is derived from an EMBL/GenBank/DDBJ whole genome shotgun (WGS) entry which is preliminary data.</text>
</comment>
<dbReference type="EMBL" id="QHKO01000015">
    <property type="protein sequence ID" value="RAL20078.1"/>
    <property type="molecule type" value="Genomic_DNA"/>
</dbReference>
<evidence type="ECO:0000313" key="3">
    <source>
        <dbReference type="Proteomes" id="UP000249169"/>
    </source>
</evidence>
<dbReference type="InterPro" id="IPR032710">
    <property type="entry name" value="NTF2-like_dom_sf"/>
</dbReference>
<dbReference type="InterPro" id="IPR037401">
    <property type="entry name" value="SnoaL-like"/>
</dbReference>
<dbReference type="Proteomes" id="UP000249169">
    <property type="component" value="Unassembled WGS sequence"/>
</dbReference>
<dbReference type="SUPFAM" id="SSF54427">
    <property type="entry name" value="NTF2-like"/>
    <property type="match status" value="1"/>
</dbReference>
<keyword evidence="3" id="KW-1185">Reference proteome</keyword>
<dbReference type="Gene3D" id="3.10.450.50">
    <property type="match status" value="1"/>
</dbReference>
<reference evidence="2 3" key="1">
    <citation type="submission" date="2018-05" db="EMBL/GenBank/DDBJ databases">
        <title>Lujinxingia marina gen. nov. sp. nov., a new facultative anaerobic member of the class Deltaproteobacteria, and proposal of Lujinxingaceae fam. nov.</title>
        <authorList>
            <person name="Li C.-M."/>
        </authorList>
    </citation>
    <scope>NUCLEOTIDE SEQUENCE [LARGE SCALE GENOMIC DNA]</scope>
    <source>
        <strain evidence="2 3">B210</strain>
    </source>
</reference>
<dbReference type="OrthoDB" id="8452656at2"/>
<evidence type="ECO:0000313" key="2">
    <source>
        <dbReference type="EMBL" id="RAL20078.1"/>
    </source>
</evidence>
<proteinExistence type="predicted"/>
<evidence type="ECO:0000259" key="1">
    <source>
        <dbReference type="Pfam" id="PF12680"/>
    </source>
</evidence>
<feature type="domain" description="SnoaL-like" evidence="1">
    <location>
        <begin position="30"/>
        <end position="112"/>
    </location>
</feature>